<evidence type="ECO:0000256" key="2">
    <source>
        <dbReference type="ARBA" id="ARBA00022679"/>
    </source>
</evidence>
<evidence type="ECO:0000313" key="5">
    <source>
        <dbReference type="Proteomes" id="UP001217500"/>
    </source>
</evidence>
<name>A0AAE9XW08_9PROT</name>
<dbReference type="RefSeq" id="WP_289503878.1">
    <property type="nucleotide sequence ID" value="NZ_CP116805.1"/>
</dbReference>
<dbReference type="EMBL" id="CP116805">
    <property type="protein sequence ID" value="WCL54159.1"/>
    <property type="molecule type" value="Genomic_DNA"/>
</dbReference>
<reference evidence="4" key="1">
    <citation type="submission" date="2023-01" db="EMBL/GenBank/DDBJ databases">
        <title>The genome sequence of Kordiimonadaceae bacterium 6D33.</title>
        <authorList>
            <person name="Liu Y."/>
        </authorList>
    </citation>
    <scope>NUCLEOTIDE SEQUENCE</scope>
    <source>
        <strain evidence="4">6D33</strain>
    </source>
</reference>
<dbReference type="Pfam" id="PF13489">
    <property type="entry name" value="Methyltransf_23"/>
    <property type="match status" value="1"/>
</dbReference>
<sequence length="293" mass="31641">MAATADRPDWQVFDRAALVRQRQRAAARFGAHDFLHREVGERLLDRLADINRSFEAGIDLGGNLARLGLLPAAGEWQVCTEGVPLGGARMIEAETLPAEPGSADLVVSNLYLHSVNDLPGMLAQARAALRPDGLFLAALFGGHTLTELRHAFLEAEAEVTGGASPRVSPFADVRDAGGLLQRAGFALPVADADVITVEYESPLRLMADLRGMGEANALADRSRKTLRRDVLARMLDIYMGRHATASGRVQATFEIVWLTGWHPHESQQKPLRRGSGSMPLGEALKAAMDKPKG</sequence>
<dbReference type="GO" id="GO:0032259">
    <property type="term" value="P:methylation"/>
    <property type="evidence" value="ECO:0007669"/>
    <property type="project" value="UniProtKB-KW"/>
</dbReference>
<dbReference type="GO" id="GO:0008168">
    <property type="term" value="F:methyltransferase activity"/>
    <property type="evidence" value="ECO:0007669"/>
    <property type="project" value="UniProtKB-KW"/>
</dbReference>
<keyword evidence="2" id="KW-0808">Transferase</keyword>
<dbReference type="PANTHER" id="PTHR13090">
    <property type="entry name" value="ARGININE-HYDROXYLASE NDUFAF5, MITOCHONDRIAL"/>
    <property type="match status" value="1"/>
</dbReference>
<keyword evidence="5" id="KW-1185">Reference proteome</keyword>
<gene>
    <name evidence="4" type="ORF">PH603_00110</name>
</gene>
<dbReference type="KEGG" id="gso:PH603_00110"/>
<evidence type="ECO:0000256" key="1">
    <source>
        <dbReference type="ARBA" id="ARBA00022603"/>
    </source>
</evidence>
<dbReference type="AlphaFoldDB" id="A0AAE9XW08"/>
<dbReference type="SUPFAM" id="SSF53335">
    <property type="entry name" value="S-adenosyl-L-methionine-dependent methyltransferases"/>
    <property type="match status" value="1"/>
</dbReference>
<proteinExistence type="predicted"/>
<keyword evidence="1 4" id="KW-0489">Methyltransferase</keyword>
<dbReference type="InterPro" id="IPR050602">
    <property type="entry name" value="Malonyl-ACP_OMT"/>
</dbReference>
<dbReference type="InterPro" id="IPR029063">
    <property type="entry name" value="SAM-dependent_MTases_sf"/>
</dbReference>
<feature type="region of interest" description="Disordered" evidence="3">
    <location>
        <begin position="266"/>
        <end position="293"/>
    </location>
</feature>
<organism evidence="4 5">
    <name type="scientific">Gimibacter soli</name>
    <dbReference type="NCBI Taxonomy" id="3024400"/>
    <lineage>
        <taxon>Bacteria</taxon>
        <taxon>Pseudomonadati</taxon>
        <taxon>Pseudomonadota</taxon>
        <taxon>Alphaproteobacteria</taxon>
        <taxon>Kordiimonadales</taxon>
        <taxon>Temperatibacteraceae</taxon>
        <taxon>Gimibacter</taxon>
    </lineage>
</organism>
<evidence type="ECO:0000313" key="4">
    <source>
        <dbReference type="EMBL" id="WCL54159.1"/>
    </source>
</evidence>
<dbReference type="Proteomes" id="UP001217500">
    <property type="component" value="Chromosome"/>
</dbReference>
<evidence type="ECO:0000256" key="3">
    <source>
        <dbReference type="SAM" id="MobiDB-lite"/>
    </source>
</evidence>
<accession>A0AAE9XW08</accession>
<dbReference type="Gene3D" id="3.40.50.150">
    <property type="entry name" value="Vaccinia Virus protein VP39"/>
    <property type="match status" value="1"/>
</dbReference>
<protein>
    <submittedName>
        <fullName evidence="4">Methyltransferase domain-containing protein</fullName>
    </submittedName>
</protein>
<dbReference type="PANTHER" id="PTHR13090:SF1">
    <property type="entry name" value="ARGININE-HYDROXYLASE NDUFAF5, MITOCHONDRIAL"/>
    <property type="match status" value="1"/>
</dbReference>